<dbReference type="Gene3D" id="3.40.50.10540">
    <property type="entry name" value="Crotonobetainyl-coa:carnitine coa-transferase, domain 1"/>
    <property type="match status" value="1"/>
</dbReference>
<dbReference type="SUPFAM" id="SSF89796">
    <property type="entry name" value="CoA-transferase family III (CaiB/BaiF)"/>
    <property type="match status" value="2"/>
</dbReference>
<feature type="region of interest" description="Disordered" evidence="2">
    <location>
        <begin position="544"/>
        <end position="570"/>
    </location>
</feature>
<protein>
    <recommendedName>
        <fullName evidence="5">CAIB/BAIF family enzyme</fullName>
    </recommendedName>
</protein>
<reference evidence="3 4" key="1">
    <citation type="submission" date="2015-06" db="EMBL/GenBank/DDBJ databases">
        <title>Talaromyces atroroseus IBT 11181 draft genome.</title>
        <authorList>
            <person name="Rasmussen K.B."/>
            <person name="Rasmussen S."/>
            <person name="Petersen B."/>
            <person name="Sicheritz-Ponten T."/>
            <person name="Mortensen U.H."/>
            <person name="Thrane U."/>
        </authorList>
    </citation>
    <scope>NUCLEOTIDE SEQUENCE [LARGE SCALE GENOMIC DNA]</scope>
    <source>
        <strain evidence="3 4">IBT 11181</strain>
    </source>
</reference>
<comment type="caution">
    <text evidence="3">The sequence shown here is derived from an EMBL/GenBank/DDBJ whole genome shotgun (WGS) entry which is preliminary data.</text>
</comment>
<dbReference type="InterPro" id="IPR052985">
    <property type="entry name" value="CoA-trans_III_biosynth/detox"/>
</dbReference>
<comment type="similarity">
    <text evidence="1">Belongs to the CoA-transferase III family.</text>
</comment>
<evidence type="ECO:0000313" key="4">
    <source>
        <dbReference type="Proteomes" id="UP000214365"/>
    </source>
</evidence>
<dbReference type="InterPro" id="IPR003673">
    <property type="entry name" value="CoA-Trfase_fam_III"/>
</dbReference>
<dbReference type="PANTHER" id="PTHR48229:SF1">
    <property type="entry name" value="ALPHA METHYLACYL-COA RACEMASE-RELATED"/>
    <property type="match status" value="1"/>
</dbReference>
<dbReference type="RefSeq" id="XP_020120804.1">
    <property type="nucleotide sequence ID" value="XM_020266507.1"/>
</dbReference>
<dbReference type="PANTHER" id="PTHR48229">
    <property type="entry name" value="CAIB/BAIF FAMILY ENZYME (AFU_ORTHOLOGUE AFUA_1G05360)-RELATED"/>
    <property type="match status" value="1"/>
</dbReference>
<accession>A0A1Q5Q973</accession>
<evidence type="ECO:0000256" key="2">
    <source>
        <dbReference type="SAM" id="MobiDB-lite"/>
    </source>
</evidence>
<dbReference type="GeneID" id="31003964"/>
<sequence>MSGIKSNYSPVREAERILGLLCQQAENLRLPTAVVNNQDAVTFHSTADTIYFPIPFKETETLAALKAVEGLVAGEIANLRYGEKPRKRTVKVSLEAATYFGCQAYMAKVSGLGKLDPGVRSKLRDTDLLAAQSNMYRRMSANLYRTKDGKFFHIHGSLEATTTLNMIGLEGHRPDLTDYQKIIKTIEDRVESFTAAELEKMNAEKRQAGVTAYKHEDFVKTPHGQLNTQEPPWSVTQLQGNIPSTEFPASRNGSRKILEGIKVLELCRIIAGPTITRILAEYGANVLKITSPNLSDVPFFQVDGNMGKHAADLDLKTAEGRRKFEKLLADVDVFVDGYRPGALEKLGYGPDKLAELAEKRGKGIIYVNENCFGYKGEWAGRPGWQQIADCVTGIAWAQGQFMGLDTPVVPPFPISDYGTGCMGAIAALTGLYHRAKTGGSYHCKASLMHYDLLLFAVGQYSADLQEKLRNEQLPEFFDLRHHDSVDRISATTLGVLRKRFPDLFSVADGSSLNTEKWFSTKYNAEIEVVKPVAQIEGVENGFVRASRPNGSDQASWDGFGLEESDYQVSS</sequence>
<dbReference type="AlphaFoldDB" id="A0A1Q5Q973"/>
<gene>
    <name evidence="3" type="ORF">UA08_04209</name>
</gene>
<dbReference type="InterPro" id="IPR023606">
    <property type="entry name" value="CoA-Trfase_III_dom_1_sf"/>
</dbReference>
<feature type="compositionally biased region" description="Acidic residues" evidence="2">
    <location>
        <begin position="560"/>
        <end position="570"/>
    </location>
</feature>
<proteinExistence type="inferred from homology"/>
<dbReference type="Pfam" id="PF02515">
    <property type="entry name" value="CoA_transf_3"/>
    <property type="match status" value="1"/>
</dbReference>
<dbReference type="Proteomes" id="UP000214365">
    <property type="component" value="Unassembled WGS sequence"/>
</dbReference>
<evidence type="ECO:0008006" key="5">
    <source>
        <dbReference type="Google" id="ProtNLM"/>
    </source>
</evidence>
<keyword evidence="4" id="KW-1185">Reference proteome</keyword>
<dbReference type="GO" id="GO:0003824">
    <property type="term" value="F:catalytic activity"/>
    <property type="evidence" value="ECO:0007669"/>
    <property type="project" value="InterPro"/>
</dbReference>
<dbReference type="EMBL" id="LFMY01000005">
    <property type="protein sequence ID" value="OKL60683.1"/>
    <property type="molecule type" value="Genomic_DNA"/>
</dbReference>
<dbReference type="STRING" id="1441469.A0A1Q5Q973"/>
<dbReference type="OrthoDB" id="2308815at2759"/>
<evidence type="ECO:0000256" key="1">
    <source>
        <dbReference type="ARBA" id="ARBA00008383"/>
    </source>
</evidence>
<evidence type="ECO:0000313" key="3">
    <source>
        <dbReference type="EMBL" id="OKL60683.1"/>
    </source>
</evidence>
<name>A0A1Q5Q973_TALAT</name>
<organism evidence="3 4">
    <name type="scientific">Talaromyces atroroseus</name>
    <dbReference type="NCBI Taxonomy" id="1441469"/>
    <lineage>
        <taxon>Eukaryota</taxon>
        <taxon>Fungi</taxon>
        <taxon>Dikarya</taxon>
        <taxon>Ascomycota</taxon>
        <taxon>Pezizomycotina</taxon>
        <taxon>Eurotiomycetes</taxon>
        <taxon>Eurotiomycetidae</taxon>
        <taxon>Eurotiales</taxon>
        <taxon>Trichocomaceae</taxon>
        <taxon>Talaromyces</taxon>
        <taxon>Talaromyces sect. Trachyspermi</taxon>
    </lineage>
</organism>